<dbReference type="Pfam" id="PF13440">
    <property type="entry name" value="Polysacc_synt_3"/>
    <property type="match status" value="1"/>
</dbReference>
<protein>
    <submittedName>
        <fullName evidence="7">Oligosaccharide flippase family protein</fullName>
    </submittedName>
</protein>
<evidence type="ECO:0000313" key="8">
    <source>
        <dbReference type="Proteomes" id="UP001237843"/>
    </source>
</evidence>
<dbReference type="InterPro" id="IPR050833">
    <property type="entry name" value="Poly_Biosynth_Transport"/>
</dbReference>
<dbReference type="EMBL" id="JAQTJH010000010">
    <property type="protein sequence ID" value="MDK2062610.1"/>
    <property type="molecule type" value="Genomic_DNA"/>
</dbReference>
<evidence type="ECO:0000256" key="5">
    <source>
        <dbReference type="ARBA" id="ARBA00023136"/>
    </source>
</evidence>
<keyword evidence="3 6" id="KW-0812">Transmembrane</keyword>
<feature type="transmembrane region" description="Helical" evidence="6">
    <location>
        <begin position="301"/>
        <end position="322"/>
    </location>
</feature>
<gene>
    <name evidence="7" type="ORF">PT520_08770</name>
</gene>
<feature type="transmembrane region" description="Helical" evidence="6">
    <location>
        <begin position="274"/>
        <end position="295"/>
    </location>
</feature>
<sequence>MLGTVLKYYFIVFGFLISFAIGFLLLDIKSKYLLFEYLFPIVLFILPKQIFDLNNIMIRMEHQAKKFLLFNVSYVFSIALLGIFLVVFVQSSVEMILWSMAIGNIVFGIIAFRNLIKHIPLKLNLFHFKEVFYYGAPIVPAVIGGWAMSAIGRFIIAENMTLEYLGIYSLALKIGMIFLIFVEAFRLTWSPFVVKKYGESNATEVFAKALNYYVFIGLFIVSLIYVSSPLLIKILATDKYISALEIIPILLMAYFWQGAINIIAVGNGWVRKTYLNSIGSLSGGIFVLIITYYYINILGIKAAAIGQLIGFIVSFFVTIYFAQRNILSLY</sequence>
<reference evidence="7" key="2">
    <citation type="submission" date="2023-02" db="EMBL/GenBank/DDBJ databases">
        <authorList>
            <person name="Concha-Toloza M."/>
            <person name="Lopez-Cantillo M."/>
            <person name="Molina-Mora J."/>
            <person name="Collado L."/>
        </authorList>
    </citation>
    <scope>NUCLEOTIDE SEQUENCE</scope>
    <source>
        <strain evidence="7">FR1p273A</strain>
    </source>
</reference>
<dbReference type="AlphaFoldDB" id="A0AAW6VP67"/>
<evidence type="ECO:0000256" key="2">
    <source>
        <dbReference type="ARBA" id="ARBA00022475"/>
    </source>
</evidence>
<comment type="caution">
    <text evidence="7">The sequence shown here is derived from an EMBL/GenBank/DDBJ whole genome shotgun (WGS) entry which is preliminary data.</text>
</comment>
<comment type="subcellular location">
    <subcellularLocation>
        <location evidence="1">Cell membrane</location>
        <topology evidence="1">Multi-pass membrane protein</topology>
    </subcellularLocation>
</comment>
<keyword evidence="2" id="KW-1003">Cell membrane</keyword>
<proteinExistence type="predicted"/>
<keyword evidence="5 6" id="KW-0472">Membrane</keyword>
<feature type="transmembrane region" description="Helical" evidence="6">
    <location>
        <begin position="210"/>
        <end position="228"/>
    </location>
</feature>
<evidence type="ECO:0000256" key="6">
    <source>
        <dbReference type="SAM" id="Phobius"/>
    </source>
</evidence>
<feature type="transmembrane region" description="Helical" evidence="6">
    <location>
        <begin position="240"/>
        <end position="262"/>
    </location>
</feature>
<feature type="transmembrane region" description="Helical" evidence="6">
    <location>
        <begin position="95"/>
        <end position="112"/>
    </location>
</feature>
<organism evidence="7 8">
    <name type="scientific">Aliarcobacter butzleri</name>
    <dbReference type="NCBI Taxonomy" id="28197"/>
    <lineage>
        <taxon>Bacteria</taxon>
        <taxon>Pseudomonadati</taxon>
        <taxon>Campylobacterota</taxon>
        <taxon>Epsilonproteobacteria</taxon>
        <taxon>Campylobacterales</taxon>
        <taxon>Arcobacteraceae</taxon>
        <taxon>Aliarcobacter</taxon>
    </lineage>
</organism>
<evidence type="ECO:0000313" key="7">
    <source>
        <dbReference type="EMBL" id="MDK2062610.1"/>
    </source>
</evidence>
<feature type="transmembrane region" description="Helical" evidence="6">
    <location>
        <begin position="7"/>
        <end position="26"/>
    </location>
</feature>
<accession>A0AAW6VP67</accession>
<name>A0AAW6VP67_9BACT</name>
<dbReference type="PANTHER" id="PTHR30250">
    <property type="entry name" value="PST FAMILY PREDICTED COLANIC ACID TRANSPORTER"/>
    <property type="match status" value="1"/>
</dbReference>
<feature type="transmembrane region" description="Helical" evidence="6">
    <location>
        <begin position="68"/>
        <end position="89"/>
    </location>
</feature>
<dbReference type="Proteomes" id="UP001237843">
    <property type="component" value="Unassembled WGS sequence"/>
</dbReference>
<keyword evidence="4 6" id="KW-1133">Transmembrane helix</keyword>
<feature type="transmembrane region" description="Helical" evidence="6">
    <location>
        <begin position="32"/>
        <end position="47"/>
    </location>
</feature>
<feature type="transmembrane region" description="Helical" evidence="6">
    <location>
        <begin position="132"/>
        <end position="155"/>
    </location>
</feature>
<evidence type="ECO:0000256" key="1">
    <source>
        <dbReference type="ARBA" id="ARBA00004651"/>
    </source>
</evidence>
<reference evidence="7" key="1">
    <citation type="journal article" date="2023" name="Antibiotics">
        <title>Genomic Characterization of Antibiotic-Resistant Campylobacterales Isolated from Chilean Poultry Meat.</title>
        <authorList>
            <person name="Concha-Toloza M."/>
            <person name="Lopez-Cantillo M."/>
            <person name="Molina-Mora J.A."/>
            <person name="Collado L."/>
        </authorList>
    </citation>
    <scope>NUCLEOTIDE SEQUENCE</scope>
    <source>
        <strain evidence="7">FR1p273A</strain>
    </source>
</reference>
<feature type="transmembrane region" description="Helical" evidence="6">
    <location>
        <begin position="167"/>
        <end position="189"/>
    </location>
</feature>
<evidence type="ECO:0000256" key="3">
    <source>
        <dbReference type="ARBA" id="ARBA00022692"/>
    </source>
</evidence>
<dbReference type="PANTHER" id="PTHR30250:SF11">
    <property type="entry name" value="O-ANTIGEN TRANSPORTER-RELATED"/>
    <property type="match status" value="1"/>
</dbReference>
<dbReference type="GO" id="GO:0005886">
    <property type="term" value="C:plasma membrane"/>
    <property type="evidence" value="ECO:0007669"/>
    <property type="project" value="UniProtKB-SubCell"/>
</dbReference>
<evidence type="ECO:0000256" key="4">
    <source>
        <dbReference type="ARBA" id="ARBA00022989"/>
    </source>
</evidence>